<accession>A0A0G3GLK5</accession>
<dbReference type="PATRIC" id="fig|587753.11.peg.5468"/>
<gene>
    <name evidence="3" type="ORF">VM99_26585</name>
</gene>
<reference evidence="3 4" key="1">
    <citation type="journal article" date="2015" name="Stand. Genomic Sci.">
        <title>Complete genome of Pseudomonas chlororaphis strain UFB2, a soil bacterium with antibacterial activity against bacterial canker pathogen of tomato.</title>
        <authorList>
            <person name="Deng P."/>
            <person name="Wang X."/>
            <person name="Baird S.M."/>
            <person name="Lu S.E."/>
        </authorList>
    </citation>
    <scope>NUCLEOTIDE SEQUENCE [LARGE SCALE GENOMIC DNA]</scope>
    <source>
        <strain evidence="3 4">UFB2</strain>
    </source>
</reference>
<keyword evidence="2" id="KW-1133">Transmembrane helix</keyword>
<dbReference type="Proteomes" id="UP000035212">
    <property type="component" value="Chromosome"/>
</dbReference>
<keyword evidence="2" id="KW-0472">Membrane</keyword>
<organism evidence="3 4">
    <name type="scientific">Pseudomonas chlororaphis</name>
    <dbReference type="NCBI Taxonomy" id="587753"/>
    <lineage>
        <taxon>Bacteria</taxon>
        <taxon>Pseudomonadati</taxon>
        <taxon>Pseudomonadota</taxon>
        <taxon>Gammaproteobacteria</taxon>
        <taxon>Pseudomonadales</taxon>
        <taxon>Pseudomonadaceae</taxon>
        <taxon>Pseudomonas</taxon>
    </lineage>
</organism>
<sequence length="261" mass="29015">MTQDNGNFLSILSDIERDEKQLVKSKRTLERERPGARLHRYLSVGALFALMLLTLLLGGWAKFGGPQWTATAALGCIAACYLIILLQPFLLAWIHRHALHETLRLPFSACVRANVQNPMEIDKRHLPRLVALPRIDLDVGLNSLKYEALFFEKRIGWVVGSIEKIGLIPGCMAILFATGSAGAPPILATSVAWANVVISTLGILGSVYVVRYQRMISLTDLAIKHQELNEKNREKAEKTDADKSRQVHEVTSPPERSTELA</sequence>
<evidence type="ECO:0000256" key="1">
    <source>
        <dbReference type="SAM" id="MobiDB-lite"/>
    </source>
</evidence>
<protein>
    <submittedName>
        <fullName evidence="3">Uncharacterized protein</fullName>
    </submittedName>
</protein>
<feature type="region of interest" description="Disordered" evidence="1">
    <location>
        <begin position="229"/>
        <end position="261"/>
    </location>
</feature>
<proteinExistence type="predicted"/>
<evidence type="ECO:0000256" key="2">
    <source>
        <dbReference type="SAM" id="Phobius"/>
    </source>
</evidence>
<feature type="transmembrane region" description="Helical" evidence="2">
    <location>
        <begin position="155"/>
        <end position="178"/>
    </location>
</feature>
<evidence type="ECO:0000313" key="4">
    <source>
        <dbReference type="Proteomes" id="UP000035212"/>
    </source>
</evidence>
<keyword evidence="2" id="KW-0812">Transmembrane</keyword>
<feature type="transmembrane region" description="Helical" evidence="2">
    <location>
        <begin position="190"/>
        <end position="210"/>
    </location>
</feature>
<dbReference type="EMBL" id="CP011020">
    <property type="protein sequence ID" value="AKK01440.1"/>
    <property type="molecule type" value="Genomic_DNA"/>
</dbReference>
<reference evidence="4" key="2">
    <citation type="submission" date="2015-03" db="EMBL/GenBank/DDBJ databases">
        <authorList>
            <person name="Deng P."/>
            <person name="Lu S."/>
        </authorList>
    </citation>
    <scope>NUCLEOTIDE SEQUENCE [LARGE SCALE GENOMIC DNA]</scope>
    <source>
        <strain evidence="4">UFB2</strain>
    </source>
</reference>
<feature type="compositionally biased region" description="Basic and acidic residues" evidence="1">
    <location>
        <begin position="229"/>
        <end position="248"/>
    </location>
</feature>
<name>A0A0G3GLK5_9PSED</name>
<feature type="transmembrane region" description="Helical" evidence="2">
    <location>
        <begin position="41"/>
        <end position="60"/>
    </location>
</feature>
<dbReference type="AlphaFoldDB" id="A0A0G3GLK5"/>
<evidence type="ECO:0000313" key="3">
    <source>
        <dbReference type="EMBL" id="AKK01440.1"/>
    </source>
</evidence>
<feature type="transmembrane region" description="Helical" evidence="2">
    <location>
        <begin position="72"/>
        <end position="94"/>
    </location>
</feature>